<gene>
    <name evidence="1" type="ORF">S01H4_38007</name>
</gene>
<protein>
    <submittedName>
        <fullName evidence="1">Uncharacterized protein</fullName>
    </submittedName>
</protein>
<evidence type="ECO:0000313" key="1">
    <source>
        <dbReference type="EMBL" id="GAH04028.1"/>
    </source>
</evidence>
<sequence length="41" mass="5023">RTLKNELRSCLWLMNIDEIAKLKGERDKYVILGELYRWLNQ</sequence>
<proteinExistence type="predicted"/>
<dbReference type="EMBL" id="BART01020458">
    <property type="protein sequence ID" value="GAH04028.1"/>
    <property type="molecule type" value="Genomic_DNA"/>
</dbReference>
<organism evidence="1">
    <name type="scientific">marine sediment metagenome</name>
    <dbReference type="NCBI Taxonomy" id="412755"/>
    <lineage>
        <taxon>unclassified sequences</taxon>
        <taxon>metagenomes</taxon>
        <taxon>ecological metagenomes</taxon>
    </lineage>
</organism>
<feature type="non-terminal residue" evidence="1">
    <location>
        <position position="1"/>
    </location>
</feature>
<accession>X1E5W1</accession>
<dbReference type="AlphaFoldDB" id="X1E5W1"/>
<name>X1E5W1_9ZZZZ</name>
<reference evidence="1" key="1">
    <citation type="journal article" date="2014" name="Front. Microbiol.">
        <title>High frequency of phylogenetically diverse reductive dehalogenase-homologous genes in deep subseafloor sedimentary metagenomes.</title>
        <authorList>
            <person name="Kawai M."/>
            <person name="Futagami T."/>
            <person name="Toyoda A."/>
            <person name="Takaki Y."/>
            <person name="Nishi S."/>
            <person name="Hori S."/>
            <person name="Arai W."/>
            <person name="Tsubouchi T."/>
            <person name="Morono Y."/>
            <person name="Uchiyama I."/>
            <person name="Ito T."/>
            <person name="Fujiyama A."/>
            <person name="Inagaki F."/>
            <person name="Takami H."/>
        </authorList>
    </citation>
    <scope>NUCLEOTIDE SEQUENCE</scope>
    <source>
        <strain evidence="1">Expedition CK06-06</strain>
    </source>
</reference>
<comment type="caution">
    <text evidence="1">The sequence shown here is derived from an EMBL/GenBank/DDBJ whole genome shotgun (WGS) entry which is preliminary data.</text>
</comment>